<evidence type="ECO:0000256" key="17">
    <source>
        <dbReference type="ARBA" id="ARBA00048816"/>
    </source>
</evidence>
<keyword evidence="13" id="KW-0665">Pyrimidine biosynthesis</keyword>
<sequence length="1073" mass="118702">MKHIHKVLLLGSGALKIGEAGEFDYSGSQAIKALKEEGIKVILVNPNIATIQTSEGLADEIYLLPVTHEFVSSVIVKERPDGILLSFGGQTALNCGLELARRGIFKKYDVKVLGTSIAAIEITEDRKLFSEKLTAQKLKTAPGKIVHSLAEAEVFANSTGFPLMLRTGFALGGMGSGIITGKRDLRLRVAHGLTLYPQLLLEECLSGWKEVEYEVVRDCDDNCITVCNMENFDPTGIHTGESIVVAPSQTLNNHEYFFLRTIAIQVIRAIGVVGECNIQFALNPDNGEYRIIEVNARLSRSSALASKATGYPLAYVAAKLALGKRLWEIPNSITGKTTAFFEPALDYIVIKVPRWDIDKFIRAESTIGSEMKSVGEVMSIGRTFEEAIQKASRMLNDGYAGVMDKNFTRETKQQLLKRLKTADTMRLFTVCSAIREGVTLAEIHRLTQIDHWFLQKLENIVTTYKQLEQTVRLTRDLLRTAKQQGFSDSQIADLTHSNEAAVRTKRQQLQITPFVKCIDTTAGEFPATTNYLYLTYYADESDYVPIAGNKAIVLGGGPYAIGTSVEFDWCAVNTVMTLRKEKIKGIMVNCNPETVSTDYDISDVLYFEELSLERVLDIYELEQAPLILSVGGQIPNNLSVKLPRSVPILGPTRKQITQAEDREQFSHLLDTLSIAQPAWGKAATIAEAKKLCAAIGYPALLRPSFVLSGKAMRVLDTEVQLVKYMQYYAQLLKTHPVLITRFLEDYGECDFDGVARSGDILVSAISEHIEGAGVHSGDSAMIHPPATMTFETQQEVSRIAARIIKALHLTGPFNIQFLHNRDVLVIECNLRASRSFPFVSKLDGVNFIEVATRTILGKKVPRFPVPLLPFYGVKVPQFSHHKVKGADPVLKVEMNSTGEVAALGADCYAAYLTALIATGFNSPTRRAAMVTLGGERGKLALINSCRKLNNLGFTLYATSGTHMFLKYNGIHSEVIGKVFEHDQRTVINLLQEKKIDFIINLPERGEYQSTSAKTLSDGYNIRRAAIDYKVPVFTNREAADFFVDAIAKWHGDALPQLSLQAYKKLTVVTKGAR</sequence>
<name>A0A0G1CG38_9BACT</name>
<comment type="catalytic activity">
    <reaction evidence="16">
        <text>hydrogencarbonate + NH4(+) + 2 ATP = carbamoyl phosphate + 2 ADP + phosphate + 2 H(+)</text>
        <dbReference type="Rhea" id="RHEA:18029"/>
        <dbReference type="ChEBI" id="CHEBI:15378"/>
        <dbReference type="ChEBI" id="CHEBI:17544"/>
        <dbReference type="ChEBI" id="CHEBI:28938"/>
        <dbReference type="ChEBI" id="CHEBI:30616"/>
        <dbReference type="ChEBI" id="CHEBI:43474"/>
        <dbReference type="ChEBI" id="CHEBI:58228"/>
        <dbReference type="ChEBI" id="CHEBI:456216"/>
        <dbReference type="EC" id="6.3.4.16"/>
    </reaction>
</comment>
<evidence type="ECO:0000256" key="6">
    <source>
        <dbReference type="ARBA" id="ARBA00022598"/>
    </source>
</evidence>
<evidence type="ECO:0000313" key="23">
    <source>
        <dbReference type="Proteomes" id="UP000034543"/>
    </source>
</evidence>
<comment type="pathway">
    <text evidence="2">Amino-acid biosynthesis; L-arginine biosynthesis; carbamoyl phosphate from bicarbonate: step 1/1.</text>
</comment>
<keyword evidence="6" id="KW-0436">Ligase</keyword>
<evidence type="ECO:0000256" key="13">
    <source>
        <dbReference type="ARBA" id="ARBA00022975"/>
    </source>
</evidence>
<protein>
    <recommendedName>
        <fullName evidence="18">Carbamoyl phosphate synthase arginine-specific large chain</fullName>
        <ecNumber evidence="15">6.3.4.16</ecNumber>
        <ecNumber evidence="4">6.3.5.5</ecNumber>
    </recommendedName>
</protein>
<dbReference type="Gene3D" id="3.30.1490.20">
    <property type="entry name" value="ATP-grasp fold, A domain"/>
    <property type="match status" value="1"/>
</dbReference>
<organism evidence="22 23">
    <name type="scientific">Candidatus Gottesmanbacteria bacterium GW2011_GWA1_43_11</name>
    <dbReference type="NCBI Taxonomy" id="1618436"/>
    <lineage>
        <taxon>Bacteria</taxon>
        <taxon>Candidatus Gottesmaniibacteriota</taxon>
    </lineage>
</organism>
<dbReference type="EC" id="6.3.4.16" evidence="15"/>
<evidence type="ECO:0000256" key="15">
    <source>
        <dbReference type="ARBA" id="ARBA00044063"/>
    </source>
</evidence>
<dbReference type="EMBL" id="LCFB01000014">
    <property type="protein sequence ID" value="KKS84760.1"/>
    <property type="molecule type" value="Genomic_DNA"/>
</dbReference>
<dbReference type="EC" id="6.3.5.5" evidence="4"/>
<evidence type="ECO:0000256" key="12">
    <source>
        <dbReference type="ARBA" id="ARBA00022842"/>
    </source>
</evidence>
<evidence type="ECO:0000256" key="1">
    <source>
        <dbReference type="ARBA" id="ARBA00001936"/>
    </source>
</evidence>
<dbReference type="Gene3D" id="3.30.470.20">
    <property type="entry name" value="ATP-grasp fold, B domain"/>
    <property type="match status" value="2"/>
</dbReference>
<evidence type="ECO:0000256" key="7">
    <source>
        <dbReference type="ARBA" id="ARBA00022605"/>
    </source>
</evidence>
<evidence type="ECO:0000259" key="21">
    <source>
        <dbReference type="PROSITE" id="PS51855"/>
    </source>
</evidence>
<dbReference type="FunFam" id="1.10.1030.10:FF:000002">
    <property type="entry name" value="Carbamoyl-phosphate synthase large chain"/>
    <property type="match status" value="1"/>
</dbReference>
<evidence type="ECO:0000256" key="3">
    <source>
        <dbReference type="ARBA" id="ARBA00009799"/>
    </source>
</evidence>
<dbReference type="SUPFAM" id="SSF52335">
    <property type="entry name" value="Methylglyoxal synthase-like"/>
    <property type="match status" value="1"/>
</dbReference>
<dbReference type="InterPro" id="IPR013815">
    <property type="entry name" value="ATP_grasp_subdomain_1"/>
</dbReference>
<dbReference type="InterPro" id="IPR005483">
    <property type="entry name" value="CPSase_dom"/>
</dbReference>
<comment type="caution">
    <text evidence="22">The sequence shown here is derived from an EMBL/GenBank/DDBJ whole genome shotgun (WGS) entry which is preliminary data.</text>
</comment>
<dbReference type="GO" id="GO:0006221">
    <property type="term" value="P:pyrimidine nucleotide biosynthetic process"/>
    <property type="evidence" value="ECO:0007669"/>
    <property type="project" value="UniProtKB-KW"/>
</dbReference>
<dbReference type="GO" id="GO:0005737">
    <property type="term" value="C:cytoplasm"/>
    <property type="evidence" value="ECO:0007669"/>
    <property type="project" value="TreeGrafter"/>
</dbReference>
<dbReference type="InterPro" id="IPR011607">
    <property type="entry name" value="MGS-like_dom"/>
</dbReference>
<dbReference type="InterPro" id="IPR005480">
    <property type="entry name" value="CPSase_lsu_oligo"/>
</dbReference>
<dbReference type="SMART" id="SM00851">
    <property type="entry name" value="MGS"/>
    <property type="match status" value="1"/>
</dbReference>
<dbReference type="PANTHER" id="PTHR11405">
    <property type="entry name" value="CARBAMOYLTRANSFERASE FAMILY MEMBER"/>
    <property type="match status" value="1"/>
</dbReference>
<keyword evidence="14" id="KW-0464">Manganese</keyword>
<gene>
    <name evidence="22" type="ORF">UV59_C0014G0003</name>
</gene>
<dbReference type="STRING" id="1618436.UV59_C0014G0003"/>
<keyword evidence="9" id="KW-0677">Repeat</keyword>
<comment type="catalytic activity">
    <reaction evidence="17">
        <text>hydrogencarbonate + L-glutamine + 2 ATP + H2O = carbamoyl phosphate + L-glutamate + 2 ADP + phosphate + 2 H(+)</text>
        <dbReference type="Rhea" id="RHEA:18633"/>
        <dbReference type="ChEBI" id="CHEBI:15377"/>
        <dbReference type="ChEBI" id="CHEBI:15378"/>
        <dbReference type="ChEBI" id="CHEBI:17544"/>
        <dbReference type="ChEBI" id="CHEBI:29985"/>
        <dbReference type="ChEBI" id="CHEBI:30616"/>
        <dbReference type="ChEBI" id="CHEBI:43474"/>
        <dbReference type="ChEBI" id="CHEBI:58228"/>
        <dbReference type="ChEBI" id="CHEBI:58359"/>
        <dbReference type="ChEBI" id="CHEBI:456216"/>
        <dbReference type="EC" id="6.3.5.5"/>
    </reaction>
</comment>
<dbReference type="InterPro" id="IPR058047">
    <property type="entry name" value="CPSase_preATP-grasp"/>
</dbReference>
<dbReference type="FunFam" id="3.30.470.20:FF:000001">
    <property type="entry name" value="Carbamoyl-phosphate synthase large chain"/>
    <property type="match status" value="1"/>
</dbReference>
<dbReference type="FunFam" id="3.30.470.20:FF:000026">
    <property type="entry name" value="Carbamoyl-phosphate synthase large chain"/>
    <property type="match status" value="1"/>
</dbReference>
<evidence type="ECO:0000256" key="4">
    <source>
        <dbReference type="ARBA" id="ARBA00012738"/>
    </source>
</evidence>
<dbReference type="FunFam" id="3.40.50.20:FF:000002">
    <property type="entry name" value="Carbamoyl-phosphate synthase large chain"/>
    <property type="match status" value="1"/>
</dbReference>
<dbReference type="FunFam" id="3.40.50.20:FF:000001">
    <property type="entry name" value="Carbamoyl-phosphate synthase large chain"/>
    <property type="match status" value="1"/>
</dbReference>
<dbReference type="NCBIfam" id="NF003671">
    <property type="entry name" value="PRK05294.1"/>
    <property type="match status" value="1"/>
</dbReference>
<evidence type="ECO:0000313" key="22">
    <source>
        <dbReference type="EMBL" id="KKS84760.1"/>
    </source>
</evidence>
<evidence type="ECO:0000256" key="2">
    <source>
        <dbReference type="ARBA" id="ARBA00005077"/>
    </source>
</evidence>
<dbReference type="PROSITE" id="PS50975">
    <property type="entry name" value="ATP_GRASP"/>
    <property type="match status" value="2"/>
</dbReference>
<proteinExistence type="inferred from homology"/>
<dbReference type="InterPro" id="IPR011761">
    <property type="entry name" value="ATP-grasp"/>
</dbReference>
<keyword evidence="11 19" id="KW-0067">ATP-binding</keyword>
<dbReference type="PRINTS" id="PR00098">
    <property type="entry name" value="CPSASE"/>
</dbReference>
<evidence type="ECO:0000256" key="11">
    <source>
        <dbReference type="ARBA" id="ARBA00022840"/>
    </source>
</evidence>
<evidence type="ECO:0000256" key="5">
    <source>
        <dbReference type="ARBA" id="ARBA00022571"/>
    </source>
</evidence>
<dbReference type="GO" id="GO:0006526">
    <property type="term" value="P:L-arginine biosynthetic process"/>
    <property type="evidence" value="ECO:0007669"/>
    <property type="project" value="UniProtKB-KW"/>
</dbReference>
<keyword evidence="10 19" id="KW-0547">Nucleotide-binding</keyword>
<keyword evidence="7" id="KW-0028">Amino-acid biosynthesis</keyword>
<dbReference type="Proteomes" id="UP000034543">
    <property type="component" value="Unassembled WGS sequence"/>
</dbReference>
<dbReference type="SUPFAM" id="SSF52440">
    <property type="entry name" value="PreATP-grasp domain"/>
    <property type="match status" value="2"/>
</dbReference>
<dbReference type="Gene3D" id="3.40.50.1380">
    <property type="entry name" value="Methylglyoxal synthase-like domain"/>
    <property type="match status" value="1"/>
</dbReference>
<dbReference type="PANTHER" id="PTHR11405:SF53">
    <property type="entry name" value="CARBAMOYL-PHOSPHATE SYNTHASE [AMMONIA], MITOCHONDRIAL"/>
    <property type="match status" value="1"/>
</dbReference>
<evidence type="ECO:0000256" key="9">
    <source>
        <dbReference type="ARBA" id="ARBA00022737"/>
    </source>
</evidence>
<dbReference type="InterPro" id="IPR016185">
    <property type="entry name" value="PreATP-grasp_dom_sf"/>
</dbReference>
<dbReference type="Gene3D" id="1.10.1030.10">
    <property type="entry name" value="Carbamoyl-phosphate synthetase, large subunit oligomerisation domain"/>
    <property type="match status" value="1"/>
</dbReference>
<dbReference type="GO" id="GO:0004088">
    <property type="term" value="F:carbamoyl-phosphate synthase (glutamine-hydrolyzing) activity"/>
    <property type="evidence" value="ECO:0007669"/>
    <property type="project" value="UniProtKB-EC"/>
</dbReference>
<dbReference type="PROSITE" id="PS00867">
    <property type="entry name" value="CPSASE_2"/>
    <property type="match status" value="2"/>
</dbReference>
<reference evidence="22 23" key="1">
    <citation type="journal article" date="2015" name="Nature">
        <title>rRNA introns, odd ribosomes, and small enigmatic genomes across a large radiation of phyla.</title>
        <authorList>
            <person name="Brown C.T."/>
            <person name="Hug L.A."/>
            <person name="Thomas B.C."/>
            <person name="Sharon I."/>
            <person name="Castelle C.J."/>
            <person name="Singh A."/>
            <person name="Wilkins M.J."/>
            <person name="Williams K.H."/>
            <person name="Banfield J.F."/>
        </authorList>
    </citation>
    <scope>NUCLEOTIDE SEQUENCE [LARGE SCALE GENOMIC DNA]</scope>
</reference>
<dbReference type="GO" id="GO:0004087">
    <property type="term" value="F:carbamoyl-phosphate synthase (ammonia) activity"/>
    <property type="evidence" value="ECO:0007669"/>
    <property type="project" value="UniProtKB-EC"/>
</dbReference>
<dbReference type="NCBIfam" id="NF009455">
    <property type="entry name" value="PRK12815.1"/>
    <property type="match status" value="1"/>
</dbReference>
<dbReference type="Gene3D" id="3.40.50.20">
    <property type="match status" value="2"/>
</dbReference>
<dbReference type="SUPFAM" id="SSF48108">
    <property type="entry name" value="Carbamoyl phosphate synthetase, large subunit connection domain"/>
    <property type="match status" value="1"/>
</dbReference>
<feature type="domain" description="ATP-grasp" evidence="20">
    <location>
        <begin position="666"/>
        <end position="856"/>
    </location>
</feature>
<keyword evidence="12" id="KW-0460">Magnesium</keyword>
<evidence type="ECO:0000256" key="18">
    <source>
        <dbReference type="ARBA" id="ARBA00074189"/>
    </source>
</evidence>
<dbReference type="Pfam" id="PF02142">
    <property type="entry name" value="MGS"/>
    <property type="match status" value="1"/>
</dbReference>
<keyword evidence="8" id="KW-0479">Metal-binding</keyword>
<dbReference type="InterPro" id="IPR036914">
    <property type="entry name" value="MGS-like_dom_sf"/>
</dbReference>
<evidence type="ECO:0000256" key="8">
    <source>
        <dbReference type="ARBA" id="ARBA00022723"/>
    </source>
</evidence>
<dbReference type="PROSITE" id="PS51855">
    <property type="entry name" value="MGS"/>
    <property type="match status" value="1"/>
</dbReference>
<keyword evidence="5" id="KW-0055">Arginine biosynthesis</keyword>
<dbReference type="InterPro" id="IPR006275">
    <property type="entry name" value="CPSase_lsu"/>
</dbReference>
<dbReference type="Pfam" id="PF25596">
    <property type="entry name" value="CPSase_L_D1"/>
    <property type="match status" value="2"/>
</dbReference>
<dbReference type="InterPro" id="IPR036897">
    <property type="entry name" value="CarbamoylP_synth_lsu_oligo_sf"/>
</dbReference>
<evidence type="ECO:0000256" key="19">
    <source>
        <dbReference type="PROSITE-ProRule" id="PRU00409"/>
    </source>
</evidence>
<dbReference type="Pfam" id="PF02787">
    <property type="entry name" value="CPSase_L_D3"/>
    <property type="match status" value="1"/>
</dbReference>
<dbReference type="InterPro" id="IPR005479">
    <property type="entry name" value="CPAse_ATP-bd"/>
</dbReference>
<dbReference type="Pfam" id="PF02786">
    <property type="entry name" value="CPSase_L_D2"/>
    <property type="match status" value="2"/>
</dbReference>
<dbReference type="GO" id="GO:0005524">
    <property type="term" value="F:ATP binding"/>
    <property type="evidence" value="ECO:0007669"/>
    <property type="project" value="UniProtKB-UniRule"/>
</dbReference>
<dbReference type="SMART" id="SM01096">
    <property type="entry name" value="CPSase_L_D3"/>
    <property type="match status" value="1"/>
</dbReference>
<dbReference type="PATRIC" id="fig|1618436.3.peg.773"/>
<dbReference type="AlphaFoldDB" id="A0A0G1CG38"/>
<comment type="cofactor">
    <cofactor evidence="1">
        <name>Mn(2+)</name>
        <dbReference type="ChEBI" id="CHEBI:29035"/>
    </cofactor>
</comment>
<dbReference type="NCBIfam" id="TIGR01369">
    <property type="entry name" value="CPSaseII_lrg"/>
    <property type="match status" value="1"/>
</dbReference>
<evidence type="ECO:0000256" key="10">
    <source>
        <dbReference type="ARBA" id="ARBA00022741"/>
    </source>
</evidence>
<dbReference type="SUPFAM" id="SSF56059">
    <property type="entry name" value="Glutathione synthetase ATP-binding domain-like"/>
    <property type="match status" value="2"/>
</dbReference>
<evidence type="ECO:0000256" key="14">
    <source>
        <dbReference type="ARBA" id="ARBA00023211"/>
    </source>
</evidence>
<feature type="domain" description="ATP-grasp" evidence="20">
    <location>
        <begin position="130"/>
        <end position="322"/>
    </location>
</feature>
<accession>A0A0G1CG38</accession>
<dbReference type="GO" id="GO:0006541">
    <property type="term" value="P:glutamine metabolic process"/>
    <property type="evidence" value="ECO:0007669"/>
    <property type="project" value="TreeGrafter"/>
</dbReference>
<feature type="domain" description="MGS-like" evidence="21">
    <location>
        <begin position="920"/>
        <end position="1069"/>
    </location>
</feature>
<evidence type="ECO:0000256" key="16">
    <source>
        <dbReference type="ARBA" id="ARBA00047359"/>
    </source>
</evidence>
<dbReference type="GO" id="GO:0046872">
    <property type="term" value="F:metal ion binding"/>
    <property type="evidence" value="ECO:0007669"/>
    <property type="project" value="UniProtKB-KW"/>
</dbReference>
<evidence type="ECO:0000259" key="20">
    <source>
        <dbReference type="PROSITE" id="PS50975"/>
    </source>
</evidence>
<comment type="similarity">
    <text evidence="3">Belongs to the CarB family.</text>
</comment>